<evidence type="ECO:0000313" key="4">
    <source>
        <dbReference type="EMBL" id="DAZ98098.1"/>
    </source>
</evidence>
<dbReference type="Gene3D" id="1.10.10.60">
    <property type="entry name" value="Homeodomain-like"/>
    <property type="match status" value="1"/>
</dbReference>
<feature type="compositionally biased region" description="Basic and acidic residues" evidence="2">
    <location>
        <begin position="167"/>
        <end position="180"/>
    </location>
</feature>
<evidence type="ECO:0000256" key="1">
    <source>
        <dbReference type="ARBA" id="ARBA00011074"/>
    </source>
</evidence>
<dbReference type="PANTHER" id="PTHR12473">
    <property type="entry name" value="UBIQUITIN CARBOXYL-TERMINAL HYDROLASE MINDY-4-RELATED"/>
    <property type="match status" value="1"/>
</dbReference>
<evidence type="ECO:0000313" key="5">
    <source>
        <dbReference type="Proteomes" id="UP001146120"/>
    </source>
</evidence>
<accession>A0AAV2YXG8</accession>
<organism evidence="4 5">
    <name type="scientific">Lagenidium giganteum</name>
    <dbReference type="NCBI Taxonomy" id="4803"/>
    <lineage>
        <taxon>Eukaryota</taxon>
        <taxon>Sar</taxon>
        <taxon>Stramenopiles</taxon>
        <taxon>Oomycota</taxon>
        <taxon>Peronosporomycetes</taxon>
        <taxon>Pythiales</taxon>
        <taxon>Pythiaceae</taxon>
    </lineage>
</organism>
<gene>
    <name evidence="4" type="ORF">N0F65_005260</name>
</gene>
<sequence>MSQGKAITSTDLTRHAELVVMDYLRSWKCSKALDLFMSKTSSKVGALPSTTASDLFAEDLEKKRRADGHVSVLEHMIRSSSEASLTRTAASDQRKNASASSGRVRRRTSVDKDGDVVWSKEEVSLLKKAIKKTSDIADKNERWKQIAVLVGNDKTKKHCYVKYKELKEEKSSKGASREQVHPTPVPVDSKAPAPVQPTPTVVSAPASTQPIVQAPVMSTVVTVPEVTQMRKVEPAVSKASVELTMEDCEDFDAVGPAISRTNPSAVSEKSAVHQASLSSSSSSNEEGRVPTPDEIEALRRLMFPDDKFQFSSHWDEQGFLFSDVEGLRYGLVQHEGGPCGVLAVVQAYLIRFLLGDGKAAEHVEWQNPDTPEQQRALVSALAHIIWQAAGRQSKCTIVLNNEKLRAGARGKRKFMEGVLLHTVTSPQATEALFKRYWHQFSAPRGNGLVLFVLSVVLSKGVEAIKAEMDEVEGFDGGGGGKLIGGHDYCTQEMVNLLLIGLACSNVFNGRQLLEGASEDDPKAVVLKGIPSQGAVGFLSLFEAYEYLVVGSFLKSPKYNVWVVCSESHYSVLFTEPTLLQDGKVDDRHSIDLFYYDGLANQDEVIRLSVDAFALEEKVKPKHDDLIPPLNLVIQTKWPLAAIDWNGVEPWL</sequence>
<reference evidence="4" key="1">
    <citation type="submission" date="2022-11" db="EMBL/GenBank/DDBJ databases">
        <authorList>
            <person name="Morgan W.R."/>
            <person name="Tartar A."/>
        </authorList>
    </citation>
    <scope>NUCLEOTIDE SEQUENCE</scope>
    <source>
        <strain evidence="4">ARSEF 373</strain>
    </source>
</reference>
<name>A0AAV2YXG8_9STRA</name>
<dbReference type="SMART" id="SM01174">
    <property type="entry name" value="DUF4205"/>
    <property type="match status" value="1"/>
</dbReference>
<dbReference type="EMBL" id="DAKRPA010000116">
    <property type="protein sequence ID" value="DAZ98098.1"/>
    <property type="molecule type" value="Genomic_DNA"/>
</dbReference>
<dbReference type="InterPro" id="IPR009057">
    <property type="entry name" value="Homeodomain-like_sf"/>
</dbReference>
<dbReference type="CDD" id="cd00167">
    <property type="entry name" value="SANT"/>
    <property type="match status" value="1"/>
</dbReference>
<dbReference type="Proteomes" id="UP001146120">
    <property type="component" value="Unassembled WGS sequence"/>
</dbReference>
<dbReference type="PANTHER" id="PTHR12473:SF8">
    <property type="entry name" value="UBIQUITIN CARBOXYL-TERMINAL HYDROLASE MINDY-4-RELATED"/>
    <property type="match status" value="1"/>
</dbReference>
<reference evidence="4" key="2">
    <citation type="journal article" date="2023" name="Microbiol Resour">
        <title>Decontamination and Annotation of the Draft Genome Sequence of the Oomycete Lagenidium giganteum ARSEF 373.</title>
        <authorList>
            <person name="Morgan W.R."/>
            <person name="Tartar A."/>
        </authorList>
    </citation>
    <scope>NUCLEOTIDE SEQUENCE</scope>
    <source>
        <strain evidence="4">ARSEF 373</strain>
    </source>
</reference>
<dbReference type="GO" id="GO:1990380">
    <property type="term" value="F:K48-linked deubiquitinase activity"/>
    <property type="evidence" value="ECO:0007669"/>
    <property type="project" value="InterPro"/>
</dbReference>
<feature type="region of interest" description="Disordered" evidence="2">
    <location>
        <begin position="83"/>
        <end position="112"/>
    </location>
</feature>
<dbReference type="SMART" id="SM00717">
    <property type="entry name" value="SANT"/>
    <property type="match status" value="1"/>
</dbReference>
<dbReference type="InterPro" id="IPR025257">
    <property type="entry name" value="MINDY-3/4_CD"/>
</dbReference>
<dbReference type="AlphaFoldDB" id="A0AAV2YXG8"/>
<feature type="domain" description="Myb-like" evidence="3">
    <location>
        <begin position="118"/>
        <end position="167"/>
    </location>
</feature>
<feature type="region of interest" description="Disordered" evidence="2">
    <location>
        <begin position="167"/>
        <end position="202"/>
    </location>
</feature>
<keyword evidence="5" id="KW-1185">Reference proteome</keyword>
<evidence type="ECO:0000256" key="2">
    <source>
        <dbReference type="SAM" id="MobiDB-lite"/>
    </source>
</evidence>
<dbReference type="SUPFAM" id="SSF46689">
    <property type="entry name" value="Homeodomain-like"/>
    <property type="match status" value="1"/>
</dbReference>
<evidence type="ECO:0000259" key="3">
    <source>
        <dbReference type="PROSITE" id="PS50090"/>
    </source>
</evidence>
<protein>
    <recommendedName>
        <fullName evidence="3">Myb-like domain-containing protein</fullName>
    </recommendedName>
</protein>
<comment type="caution">
    <text evidence="4">The sequence shown here is derived from an EMBL/GenBank/DDBJ whole genome shotgun (WGS) entry which is preliminary data.</text>
</comment>
<dbReference type="Pfam" id="PF13898">
    <property type="entry name" value="MINDY-3_4_CD"/>
    <property type="match status" value="1"/>
</dbReference>
<comment type="similarity">
    <text evidence="1">Belongs to the MINDY deubiquitinase family. FAM188 subfamily.</text>
</comment>
<proteinExistence type="inferred from homology"/>
<dbReference type="GO" id="GO:0006508">
    <property type="term" value="P:proteolysis"/>
    <property type="evidence" value="ECO:0007669"/>
    <property type="project" value="UniProtKB-KW"/>
</dbReference>
<dbReference type="InterPro" id="IPR039785">
    <property type="entry name" value="MINY3/4"/>
</dbReference>
<dbReference type="GO" id="GO:0004843">
    <property type="term" value="F:cysteine-type deubiquitinase activity"/>
    <property type="evidence" value="ECO:0007669"/>
    <property type="project" value="UniProtKB-EC"/>
</dbReference>
<feature type="region of interest" description="Disordered" evidence="2">
    <location>
        <begin position="262"/>
        <end position="290"/>
    </location>
</feature>
<dbReference type="PROSITE" id="PS50090">
    <property type="entry name" value="MYB_LIKE"/>
    <property type="match status" value="1"/>
</dbReference>
<feature type="compositionally biased region" description="Polar residues" evidence="2">
    <location>
        <begin position="83"/>
        <end position="101"/>
    </location>
</feature>
<dbReference type="GO" id="GO:0071108">
    <property type="term" value="P:protein K48-linked deubiquitination"/>
    <property type="evidence" value="ECO:0007669"/>
    <property type="project" value="InterPro"/>
</dbReference>
<dbReference type="InterPro" id="IPR001005">
    <property type="entry name" value="SANT/Myb"/>
</dbReference>